<name>A0A8K0TT32_9PEZI</name>
<proteinExistence type="predicted"/>
<dbReference type="AlphaFoldDB" id="A0A8K0TT32"/>
<feature type="compositionally biased region" description="Low complexity" evidence="1">
    <location>
        <begin position="18"/>
        <end position="27"/>
    </location>
</feature>
<evidence type="ECO:0000313" key="2">
    <source>
        <dbReference type="EMBL" id="KAH7376019.1"/>
    </source>
</evidence>
<feature type="compositionally biased region" description="Acidic residues" evidence="1">
    <location>
        <begin position="831"/>
        <end position="879"/>
    </location>
</feature>
<dbReference type="EMBL" id="JAGPXD010000001">
    <property type="protein sequence ID" value="KAH7376019.1"/>
    <property type="molecule type" value="Genomic_DNA"/>
</dbReference>
<evidence type="ECO:0000256" key="1">
    <source>
        <dbReference type="SAM" id="MobiDB-lite"/>
    </source>
</evidence>
<evidence type="ECO:0000313" key="3">
    <source>
        <dbReference type="Proteomes" id="UP000813385"/>
    </source>
</evidence>
<organism evidence="2 3">
    <name type="scientific">Plectosphaerella cucumerina</name>
    <dbReference type="NCBI Taxonomy" id="40658"/>
    <lineage>
        <taxon>Eukaryota</taxon>
        <taxon>Fungi</taxon>
        <taxon>Dikarya</taxon>
        <taxon>Ascomycota</taxon>
        <taxon>Pezizomycotina</taxon>
        <taxon>Sordariomycetes</taxon>
        <taxon>Hypocreomycetidae</taxon>
        <taxon>Glomerellales</taxon>
        <taxon>Plectosphaerellaceae</taxon>
        <taxon>Plectosphaerella</taxon>
    </lineage>
</organism>
<feature type="compositionally biased region" description="Low complexity" evidence="1">
    <location>
        <begin position="502"/>
        <end position="513"/>
    </location>
</feature>
<dbReference type="OrthoDB" id="3199516at2759"/>
<feature type="compositionally biased region" description="Polar residues" evidence="1">
    <location>
        <begin position="455"/>
        <end position="474"/>
    </location>
</feature>
<feature type="compositionally biased region" description="Polar residues" evidence="1">
    <location>
        <begin position="817"/>
        <end position="828"/>
    </location>
</feature>
<keyword evidence="3" id="KW-1185">Reference proteome</keyword>
<feature type="region of interest" description="Disordered" evidence="1">
    <location>
        <begin position="817"/>
        <end position="899"/>
    </location>
</feature>
<gene>
    <name evidence="2" type="ORF">B0T11DRAFT_335263</name>
</gene>
<feature type="region of interest" description="Disordered" evidence="1">
    <location>
        <begin position="1"/>
        <end position="69"/>
    </location>
</feature>
<feature type="region of interest" description="Disordered" evidence="1">
    <location>
        <begin position="529"/>
        <end position="555"/>
    </location>
</feature>
<reference evidence="2" key="1">
    <citation type="journal article" date="2021" name="Nat. Commun.">
        <title>Genetic determinants of endophytism in the Arabidopsis root mycobiome.</title>
        <authorList>
            <person name="Mesny F."/>
            <person name="Miyauchi S."/>
            <person name="Thiergart T."/>
            <person name="Pickel B."/>
            <person name="Atanasova L."/>
            <person name="Karlsson M."/>
            <person name="Huettel B."/>
            <person name="Barry K.W."/>
            <person name="Haridas S."/>
            <person name="Chen C."/>
            <person name="Bauer D."/>
            <person name="Andreopoulos W."/>
            <person name="Pangilinan J."/>
            <person name="LaButti K."/>
            <person name="Riley R."/>
            <person name="Lipzen A."/>
            <person name="Clum A."/>
            <person name="Drula E."/>
            <person name="Henrissat B."/>
            <person name="Kohler A."/>
            <person name="Grigoriev I.V."/>
            <person name="Martin F.M."/>
            <person name="Hacquard S."/>
        </authorList>
    </citation>
    <scope>NUCLEOTIDE SEQUENCE</scope>
    <source>
        <strain evidence="2">MPI-CAGE-AT-0016</strain>
    </source>
</reference>
<sequence>MSSQNNPSTMESSVELAGGQQNNNGQQKADAPSIIPPPAVQPTDHKQEDQRPMSPANDSASAVNPSREDPAVALRKLLKGKEHEWSAAISRKQGKLTLLELPLDILRMVVSEITHTNDLSALALTNSTLYNLAVPHIYSRFDIVWPDATQLTQSDSKNVDALTYGLSTLCLGNSFAYRAQKMFFSRPPGNGRGAMRRLLNDHASYIKKFSLGNGPDDWVAEYMINKESGKMLGTLVALAVAKMTNLETFVWDMPTGVLADIFMALASIGDAKNNDADEDDDSKLQRVWVRWHDNYSEGSASATATPSPADAHGISFNGATMTPIGYLVPSTTTHPRPPPPFSYAESRVEYPTFSVLPSLKSLSVLDIDELSYLDEMALAIASSKDKLEELRVGISQKASQRGFVQPWDGPNLHQVDHNARWPGENTIGDRRLGGVLGVLVGRIFDIRKKTHSKSKSIVSDTTVAPESVTVASSSEPPPTAAVESNGLDAEDTGPSLEGSQPTLDSAAATDEEAAASVLDAPPIVEAGTSVTVDSTAPLAPKQQDSTPSTGERRRLDHKLRLKTLEMERVPISVHVCVKAFDWTVLTSLTILECAQSDALWKALRKQFQPTSSTHGNHSSKHSSGFHHYSLALKKIHTDRASVSLINFLKETLAPNSLEVLFLQERRPSLPPVTIDQIFKGPIKRHRSSLQKVLLDSSEYRPPGASIPESYRWLNWTATTEMILYMTSGRMRNLKELSICMHYRDWHPFLQRLPNMPHLRSLHLPKIADHVSNSDPKELALQIVDIITLRPEIQLCYVGIMKKCFEILETKLPDSMTGAFSSAQGNSHSGAEEEEEEDDEDSDDDGSVDTSDDEGEEQDMDGEEDDVLSSADMAEDDDVSVVDTASEADSFQETDETGGGMARLRVREILFYDDRVAIFKARHGRL</sequence>
<protein>
    <submittedName>
        <fullName evidence="2">F-box domain-containing protein</fullName>
    </submittedName>
</protein>
<accession>A0A8K0TT32</accession>
<dbReference type="Proteomes" id="UP000813385">
    <property type="component" value="Unassembled WGS sequence"/>
</dbReference>
<feature type="compositionally biased region" description="Polar residues" evidence="1">
    <location>
        <begin position="1"/>
        <end position="12"/>
    </location>
</feature>
<feature type="region of interest" description="Disordered" evidence="1">
    <location>
        <begin position="454"/>
        <end position="513"/>
    </location>
</feature>
<comment type="caution">
    <text evidence="2">The sequence shown here is derived from an EMBL/GenBank/DDBJ whole genome shotgun (WGS) entry which is preliminary data.</text>
</comment>